<accession>A0A0K2T6T8</accession>
<protein>
    <submittedName>
        <fullName evidence="1">Uncharacterized protein</fullName>
    </submittedName>
</protein>
<organism evidence="1">
    <name type="scientific">Lepeophtheirus salmonis</name>
    <name type="common">Salmon louse</name>
    <name type="synonym">Caligus salmonis</name>
    <dbReference type="NCBI Taxonomy" id="72036"/>
    <lineage>
        <taxon>Eukaryota</taxon>
        <taxon>Metazoa</taxon>
        <taxon>Ecdysozoa</taxon>
        <taxon>Arthropoda</taxon>
        <taxon>Crustacea</taxon>
        <taxon>Multicrustacea</taxon>
        <taxon>Hexanauplia</taxon>
        <taxon>Copepoda</taxon>
        <taxon>Siphonostomatoida</taxon>
        <taxon>Caligidae</taxon>
        <taxon>Lepeophtheirus</taxon>
    </lineage>
</organism>
<reference evidence="1" key="1">
    <citation type="submission" date="2014-05" db="EMBL/GenBank/DDBJ databases">
        <authorList>
            <person name="Chronopoulou M."/>
        </authorList>
    </citation>
    <scope>NUCLEOTIDE SEQUENCE</scope>
    <source>
        <tissue evidence="1">Whole organism</tissue>
    </source>
</reference>
<proteinExistence type="predicted"/>
<evidence type="ECO:0000313" key="1">
    <source>
        <dbReference type="EMBL" id="CDW21166.1"/>
    </source>
</evidence>
<name>A0A0K2T6T8_LEPSM</name>
<dbReference type="EMBL" id="HACA01003805">
    <property type="protein sequence ID" value="CDW21166.1"/>
    <property type="molecule type" value="Transcribed_RNA"/>
</dbReference>
<dbReference type="AlphaFoldDB" id="A0A0K2T6T8"/>
<sequence length="30" mass="3657">MDRPNHRYVQERKVAYVMREKDKVTSSFVS</sequence>